<dbReference type="EMBL" id="APVG01000015">
    <property type="protein sequence ID" value="ENY72488.1"/>
    <property type="molecule type" value="Genomic_DNA"/>
</dbReference>
<dbReference type="PATRIC" id="fig|1268237.3.peg.1462"/>
<name>N9VLI9_9GAMM</name>
<reference evidence="4 5" key="1">
    <citation type="journal article" date="2013" name="Genome Announc.">
        <title>Draft Genome Sequence of the Aeromonas diversa Type Strain.</title>
        <authorList>
            <person name="Farfan M."/>
            <person name="Spataro N."/>
            <person name="Sanglas A."/>
            <person name="Albarral V."/>
            <person name="Loren J.G."/>
            <person name="Bosch E."/>
            <person name="Fuste M.C."/>
        </authorList>
    </citation>
    <scope>NUCLEOTIDE SEQUENCE [LARGE SCALE GENOMIC DNA]</scope>
    <source>
        <strain evidence="4 5">2478-85</strain>
    </source>
</reference>
<dbReference type="Pfam" id="PF02634">
    <property type="entry name" value="FdhD-NarQ"/>
    <property type="match status" value="1"/>
</dbReference>
<dbReference type="Gene3D" id="3.10.20.10">
    <property type="match status" value="1"/>
</dbReference>
<dbReference type="RefSeq" id="WP_005350956.1">
    <property type="nucleotide sequence ID" value="NZ_APVG01000015.1"/>
</dbReference>
<dbReference type="Proteomes" id="UP000023775">
    <property type="component" value="Unassembled WGS sequence"/>
</dbReference>
<dbReference type="GO" id="GO:0006777">
    <property type="term" value="P:Mo-molybdopterin cofactor biosynthetic process"/>
    <property type="evidence" value="ECO:0007669"/>
    <property type="project" value="UniProtKB-UniRule"/>
</dbReference>
<proteinExistence type="inferred from homology"/>
<dbReference type="NCBIfam" id="TIGR00129">
    <property type="entry name" value="fdhD_narQ"/>
    <property type="match status" value="1"/>
</dbReference>
<dbReference type="PIRSF" id="PIRSF015626">
    <property type="entry name" value="FdhD"/>
    <property type="match status" value="1"/>
</dbReference>
<dbReference type="GO" id="GO:0097163">
    <property type="term" value="F:sulfur carrier activity"/>
    <property type="evidence" value="ECO:0007669"/>
    <property type="project" value="UniProtKB-UniRule"/>
</dbReference>
<comment type="caution">
    <text evidence="3">Lacks conserved residue(s) required for the propagation of feature annotation.</text>
</comment>
<dbReference type="HAMAP" id="MF_00187">
    <property type="entry name" value="FdhD"/>
    <property type="match status" value="1"/>
</dbReference>
<keyword evidence="2 3" id="KW-0501">Molybdenum cofactor biosynthesis</keyword>
<dbReference type="GO" id="GO:0016783">
    <property type="term" value="F:sulfurtransferase activity"/>
    <property type="evidence" value="ECO:0007669"/>
    <property type="project" value="InterPro"/>
</dbReference>
<keyword evidence="1 3" id="KW-0963">Cytoplasm</keyword>
<dbReference type="InterPro" id="IPR016193">
    <property type="entry name" value="Cytidine_deaminase-like"/>
</dbReference>
<dbReference type="OrthoDB" id="3197277at2"/>
<comment type="function">
    <text evidence="3">Required for formate dehydrogenase (FDH) activity. Acts as a sulfur carrier protein that transfers sulfur from IscS to the molybdenum cofactor prior to its insertion into FDH.</text>
</comment>
<dbReference type="SUPFAM" id="SSF53927">
    <property type="entry name" value="Cytidine deaminase-like"/>
    <property type="match status" value="1"/>
</dbReference>
<comment type="caution">
    <text evidence="4">The sequence shown here is derived from an EMBL/GenBank/DDBJ whole genome shotgun (WGS) entry which is preliminary data.</text>
</comment>
<evidence type="ECO:0000256" key="2">
    <source>
        <dbReference type="ARBA" id="ARBA00023150"/>
    </source>
</evidence>
<comment type="subcellular location">
    <subcellularLocation>
        <location evidence="3">Cytoplasm</location>
    </subcellularLocation>
</comment>
<protein>
    <recommendedName>
        <fullName evidence="3">Sulfur carrier protein FdhD</fullName>
    </recommendedName>
</protein>
<evidence type="ECO:0000313" key="5">
    <source>
        <dbReference type="Proteomes" id="UP000023775"/>
    </source>
</evidence>
<dbReference type="eggNOG" id="COG1526">
    <property type="taxonomic scope" value="Bacteria"/>
</dbReference>
<comment type="similarity">
    <text evidence="3">Belongs to the FdhD family.</text>
</comment>
<feature type="active site" description="Cysteine persulfide intermediate" evidence="3">
    <location>
        <position position="98"/>
    </location>
</feature>
<evidence type="ECO:0000313" key="4">
    <source>
        <dbReference type="EMBL" id="ENY72488.1"/>
    </source>
</evidence>
<dbReference type="Gene3D" id="3.40.140.10">
    <property type="entry name" value="Cytidine Deaminase, domain 2"/>
    <property type="match status" value="1"/>
</dbReference>
<gene>
    <name evidence="3" type="primary">fdhD</name>
    <name evidence="4" type="ORF">G114_07415</name>
</gene>
<dbReference type="PANTHER" id="PTHR30592:SF1">
    <property type="entry name" value="SULFUR CARRIER PROTEIN FDHD"/>
    <property type="match status" value="1"/>
</dbReference>
<dbReference type="InterPro" id="IPR003786">
    <property type="entry name" value="FdhD"/>
</dbReference>
<dbReference type="AlphaFoldDB" id="N9VLI9"/>
<organism evidence="4 5">
    <name type="scientific">Aeromonas diversa CDC 2478-85</name>
    <dbReference type="NCBI Taxonomy" id="1268237"/>
    <lineage>
        <taxon>Bacteria</taxon>
        <taxon>Pseudomonadati</taxon>
        <taxon>Pseudomonadota</taxon>
        <taxon>Gammaproteobacteria</taxon>
        <taxon>Aeromonadales</taxon>
        <taxon>Aeromonadaceae</taxon>
        <taxon>Aeromonas</taxon>
    </lineage>
</organism>
<evidence type="ECO:0000256" key="1">
    <source>
        <dbReference type="ARBA" id="ARBA00022490"/>
    </source>
</evidence>
<dbReference type="PANTHER" id="PTHR30592">
    <property type="entry name" value="FORMATE DEHYDROGENASE"/>
    <property type="match status" value="1"/>
</dbReference>
<keyword evidence="5" id="KW-1185">Reference proteome</keyword>
<accession>N9VLI9</accession>
<sequence>MDLHSQWSLRLDELVEETALAINLNGISHAVMMITPHDLDDFAIGFLFAEGIIHANHDVHDLQLRDAPQGLVLEVTLANRCLARLGERKRRLAGATGCGICGVEAIEQAMPCLAPLPVRPLPEAVHLTDLRARISPWQQRGQQSGALHAALAMNARGEITACREDIGRHNALDKLIGMQLRQGRRDDTLIITSRCGSELIHKAVRFGAANLISLASPSRLAAHLALEHNLNLIHLPRIDPPVCYTRAGSSRPTGEHHVQSHR</sequence>
<evidence type="ECO:0000256" key="3">
    <source>
        <dbReference type="HAMAP-Rule" id="MF_00187"/>
    </source>
</evidence>
<dbReference type="GO" id="GO:0005737">
    <property type="term" value="C:cytoplasm"/>
    <property type="evidence" value="ECO:0007669"/>
    <property type="project" value="UniProtKB-SubCell"/>
</dbReference>